<reference evidence="1 2" key="1">
    <citation type="submission" date="2019-03" db="EMBL/GenBank/DDBJ databases">
        <title>Deep-cultivation of Planctomycetes and their phenomic and genomic characterization uncovers novel biology.</title>
        <authorList>
            <person name="Wiegand S."/>
            <person name="Jogler M."/>
            <person name="Boedeker C."/>
            <person name="Pinto D."/>
            <person name="Vollmers J."/>
            <person name="Rivas-Marin E."/>
            <person name="Kohn T."/>
            <person name="Peeters S.H."/>
            <person name="Heuer A."/>
            <person name="Rast P."/>
            <person name="Oberbeckmann S."/>
            <person name="Bunk B."/>
            <person name="Jeske O."/>
            <person name="Meyerdierks A."/>
            <person name="Storesund J.E."/>
            <person name="Kallscheuer N."/>
            <person name="Luecker S."/>
            <person name="Lage O.M."/>
            <person name="Pohl T."/>
            <person name="Merkel B.J."/>
            <person name="Hornburger P."/>
            <person name="Mueller R.-W."/>
            <person name="Bruemmer F."/>
            <person name="Labrenz M."/>
            <person name="Spormann A.M."/>
            <person name="Op den Camp H."/>
            <person name="Overmann J."/>
            <person name="Amann R."/>
            <person name="Jetten M.S.M."/>
            <person name="Mascher T."/>
            <person name="Medema M.H."/>
            <person name="Devos D.P."/>
            <person name="Kaster A.-K."/>
            <person name="Ovreas L."/>
            <person name="Rohde M."/>
            <person name="Galperin M.Y."/>
            <person name="Jogler C."/>
        </authorList>
    </citation>
    <scope>NUCLEOTIDE SEQUENCE [LARGE SCALE GENOMIC DNA]</scope>
    <source>
        <strain evidence="1 2">Enr13</strain>
    </source>
</reference>
<dbReference type="EMBL" id="CP037423">
    <property type="protein sequence ID" value="QDV44380.1"/>
    <property type="molecule type" value="Genomic_DNA"/>
</dbReference>
<sequence length="95" mass="10604">MSTSTGCPCSVCRHLRRVPRPPSRRLLRVERASWHCEPTPPTPRYDGDAGSDWIADVADVQPHLSHGEALLGVIEAGKVSHLDRRAKFPTASWFF</sequence>
<protein>
    <submittedName>
        <fullName evidence="1">Uncharacterized protein</fullName>
    </submittedName>
</protein>
<accession>A0A518HU44</accession>
<organism evidence="1 2">
    <name type="scientific">Stieleria neptunia</name>
    <dbReference type="NCBI Taxonomy" id="2527979"/>
    <lineage>
        <taxon>Bacteria</taxon>
        <taxon>Pseudomonadati</taxon>
        <taxon>Planctomycetota</taxon>
        <taxon>Planctomycetia</taxon>
        <taxon>Pirellulales</taxon>
        <taxon>Pirellulaceae</taxon>
        <taxon>Stieleria</taxon>
    </lineage>
</organism>
<evidence type="ECO:0000313" key="2">
    <source>
        <dbReference type="Proteomes" id="UP000319004"/>
    </source>
</evidence>
<keyword evidence="2" id="KW-1185">Reference proteome</keyword>
<name>A0A518HU44_9BACT</name>
<dbReference type="AlphaFoldDB" id="A0A518HU44"/>
<dbReference type="KEGG" id="snep:Enr13x_42450"/>
<evidence type="ECO:0000313" key="1">
    <source>
        <dbReference type="EMBL" id="QDV44380.1"/>
    </source>
</evidence>
<proteinExistence type="predicted"/>
<dbReference type="Proteomes" id="UP000319004">
    <property type="component" value="Chromosome"/>
</dbReference>
<gene>
    <name evidence="1" type="ORF">Enr13x_42450</name>
</gene>